<organism evidence="6 7">
    <name type="scientific">Paludibaculum fermentans</name>
    <dbReference type="NCBI Taxonomy" id="1473598"/>
    <lineage>
        <taxon>Bacteria</taxon>
        <taxon>Pseudomonadati</taxon>
        <taxon>Acidobacteriota</taxon>
        <taxon>Terriglobia</taxon>
        <taxon>Bryobacterales</taxon>
        <taxon>Bryobacteraceae</taxon>
        <taxon>Paludibaculum</taxon>
    </lineage>
</organism>
<evidence type="ECO:0000259" key="4">
    <source>
        <dbReference type="PROSITE" id="PS51077"/>
    </source>
</evidence>
<dbReference type="InterPro" id="IPR050707">
    <property type="entry name" value="HTH_MetabolicPath_Reg"/>
</dbReference>
<evidence type="ECO:0000259" key="5">
    <source>
        <dbReference type="PROSITE" id="PS51078"/>
    </source>
</evidence>
<evidence type="ECO:0000256" key="1">
    <source>
        <dbReference type="ARBA" id="ARBA00023015"/>
    </source>
</evidence>
<dbReference type="SUPFAM" id="SSF46785">
    <property type="entry name" value="Winged helix' DNA-binding domain"/>
    <property type="match status" value="1"/>
</dbReference>
<dbReference type="InterPro" id="IPR014757">
    <property type="entry name" value="Tscrpt_reg_IclR_C"/>
</dbReference>
<dbReference type="InterPro" id="IPR036390">
    <property type="entry name" value="WH_DNA-bd_sf"/>
</dbReference>
<dbReference type="InterPro" id="IPR036388">
    <property type="entry name" value="WH-like_DNA-bd_sf"/>
</dbReference>
<protein>
    <submittedName>
        <fullName evidence="6">IclR family transcriptional regulator</fullName>
    </submittedName>
</protein>
<evidence type="ECO:0000256" key="2">
    <source>
        <dbReference type="ARBA" id="ARBA00023125"/>
    </source>
</evidence>
<dbReference type="InterPro" id="IPR029016">
    <property type="entry name" value="GAF-like_dom_sf"/>
</dbReference>
<dbReference type="Gene3D" id="1.10.10.10">
    <property type="entry name" value="Winged helix-like DNA-binding domain superfamily/Winged helix DNA-binding domain"/>
    <property type="match status" value="1"/>
</dbReference>
<keyword evidence="2" id="KW-0238">DNA-binding</keyword>
<evidence type="ECO:0000313" key="6">
    <source>
        <dbReference type="EMBL" id="QOY88405.1"/>
    </source>
</evidence>
<dbReference type="PROSITE" id="PS51077">
    <property type="entry name" value="HTH_ICLR"/>
    <property type="match status" value="1"/>
</dbReference>
<reference evidence="6 7" key="1">
    <citation type="submission" date="2020-10" db="EMBL/GenBank/DDBJ databases">
        <title>Complete genome sequence of Paludibaculum fermentans P105T, a facultatively anaerobic acidobacterium capable of dissimilatory Fe(III) reduction.</title>
        <authorList>
            <person name="Dedysh S.N."/>
            <person name="Beletsky A.V."/>
            <person name="Kulichevskaya I.S."/>
            <person name="Mardanov A.V."/>
            <person name="Ravin N.V."/>
        </authorList>
    </citation>
    <scope>NUCLEOTIDE SEQUENCE [LARGE SCALE GENOMIC DNA]</scope>
    <source>
        <strain evidence="6 7">P105</strain>
    </source>
</reference>
<dbReference type="SMART" id="SM00346">
    <property type="entry name" value="HTH_ICLR"/>
    <property type="match status" value="1"/>
</dbReference>
<dbReference type="RefSeq" id="WP_194450067.1">
    <property type="nucleotide sequence ID" value="NZ_CP063849.1"/>
</dbReference>
<dbReference type="SUPFAM" id="SSF55781">
    <property type="entry name" value="GAF domain-like"/>
    <property type="match status" value="1"/>
</dbReference>
<feature type="domain" description="HTH iclR-type" evidence="4">
    <location>
        <begin position="7"/>
        <end position="69"/>
    </location>
</feature>
<accession>A0A7S7SLU4</accession>
<proteinExistence type="predicted"/>
<dbReference type="Pfam" id="PF01614">
    <property type="entry name" value="IclR_C"/>
    <property type="match status" value="1"/>
</dbReference>
<dbReference type="PANTHER" id="PTHR30136">
    <property type="entry name" value="HELIX-TURN-HELIX TRANSCRIPTIONAL REGULATOR, ICLR FAMILY"/>
    <property type="match status" value="1"/>
</dbReference>
<dbReference type="KEGG" id="pfer:IRI77_00110"/>
<dbReference type="GO" id="GO:0003700">
    <property type="term" value="F:DNA-binding transcription factor activity"/>
    <property type="evidence" value="ECO:0007669"/>
    <property type="project" value="TreeGrafter"/>
</dbReference>
<dbReference type="Gene3D" id="3.30.450.40">
    <property type="match status" value="1"/>
</dbReference>
<gene>
    <name evidence="6" type="ORF">IRI77_00110</name>
</gene>
<dbReference type="PANTHER" id="PTHR30136:SF35">
    <property type="entry name" value="HTH-TYPE TRANSCRIPTIONAL REGULATOR RV1719"/>
    <property type="match status" value="1"/>
</dbReference>
<dbReference type="EMBL" id="CP063849">
    <property type="protein sequence ID" value="QOY88405.1"/>
    <property type="molecule type" value="Genomic_DNA"/>
</dbReference>
<dbReference type="InterPro" id="IPR005471">
    <property type="entry name" value="Tscrpt_reg_IclR_N"/>
</dbReference>
<keyword evidence="7" id="KW-1185">Reference proteome</keyword>
<feature type="domain" description="IclR-ED" evidence="5">
    <location>
        <begin position="70"/>
        <end position="253"/>
    </location>
</feature>
<sequence>MPTTTTVPSVERALQILEVLDASRRGMNIAELGRKLDIPRSTAHVLVLTLERCGYVTKSASSRNYMLSMKVFNLGREMVQNQKLSEIALEPMKWLSAQARLTSHLAVLENDQAVYVQKVEGPGFIRFDTTVGKRTNLHCTSVGKVLLAYCQEVHRKEFLSKMTYARYTRKTITTAAALRVELAKTAERGYAIDDEEEELEVRCLAVPVFNPRGELVAALSVTGTLGTIVDQSIPPIVSLLQRASARICNYAEAREEHERMEPETKA</sequence>
<keyword evidence="3" id="KW-0804">Transcription</keyword>
<dbReference type="GO" id="GO:0045892">
    <property type="term" value="P:negative regulation of DNA-templated transcription"/>
    <property type="evidence" value="ECO:0007669"/>
    <property type="project" value="TreeGrafter"/>
</dbReference>
<name>A0A7S7SLU4_PALFE</name>
<dbReference type="PROSITE" id="PS51078">
    <property type="entry name" value="ICLR_ED"/>
    <property type="match status" value="1"/>
</dbReference>
<keyword evidence="1" id="KW-0805">Transcription regulation</keyword>
<dbReference type="Proteomes" id="UP000593892">
    <property type="component" value="Chromosome"/>
</dbReference>
<dbReference type="AlphaFoldDB" id="A0A7S7SLU4"/>
<evidence type="ECO:0000256" key="3">
    <source>
        <dbReference type="ARBA" id="ARBA00023163"/>
    </source>
</evidence>
<dbReference type="Pfam" id="PF09339">
    <property type="entry name" value="HTH_IclR"/>
    <property type="match status" value="1"/>
</dbReference>
<evidence type="ECO:0000313" key="7">
    <source>
        <dbReference type="Proteomes" id="UP000593892"/>
    </source>
</evidence>
<dbReference type="GO" id="GO:0003677">
    <property type="term" value="F:DNA binding"/>
    <property type="evidence" value="ECO:0007669"/>
    <property type="project" value="UniProtKB-KW"/>
</dbReference>